<dbReference type="GO" id="GO:0008233">
    <property type="term" value="F:peptidase activity"/>
    <property type="evidence" value="ECO:0007669"/>
    <property type="project" value="UniProtKB-KW"/>
</dbReference>
<dbReference type="PROSITE" id="PS51903">
    <property type="entry name" value="CLP_R"/>
    <property type="match status" value="1"/>
</dbReference>
<dbReference type="InterPro" id="IPR004176">
    <property type="entry name" value="Clp_R_N"/>
</dbReference>
<dbReference type="Gene3D" id="1.10.1780.10">
    <property type="entry name" value="Clp, N-terminal domain"/>
    <property type="match status" value="1"/>
</dbReference>
<evidence type="ECO:0000313" key="3">
    <source>
        <dbReference type="Proteomes" id="UP000694864"/>
    </source>
</evidence>
<keyword evidence="4" id="KW-0645">Protease</keyword>
<dbReference type="PANTHER" id="PTHR47016:SF1">
    <property type="entry name" value="ATP-DEPENDENT CLP PROTEASE ATP-BINDING SUBUNIT CLPT1, CHLOROPLASTIC"/>
    <property type="match status" value="1"/>
</dbReference>
<dbReference type="GO" id="GO:0006508">
    <property type="term" value="P:proteolysis"/>
    <property type="evidence" value="ECO:0007669"/>
    <property type="project" value="UniProtKB-KW"/>
</dbReference>
<dbReference type="PANTHER" id="PTHR47016">
    <property type="entry name" value="ATP-DEPENDENT CLP PROTEASE ATP-BINDING SUBUNIT CLPT1, CHLOROPLASTIC"/>
    <property type="match status" value="1"/>
</dbReference>
<dbReference type="InterPro" id="IPR036628">
    <property type="entry name" value="Clp_N_dom_sf"/>
</dbReference>
<organism evidence="3 4">
    <name type="scientific">Camelina sativa</name>
    <name type="common">False flax</name>
    <name type="synonym">Myagrum sativum</name>
    <dbReference type="NCBI Taxonomy" id="90675"/>
    <lineage>
        <taxon>Eukaryota</taxon>
        <taxon>Viridiplantae</taxon>
        <taxon>Streptophyta</taxon>
        <taxon>Embryophyta</taxon>
        <taxon>Tracheophyta</taxon>
        <taxon>Spermatophyta</taxon>
        <taxon>Magnoliopsida</taxon>
        <taxon>eudicotyledons</taxon>
        <taxon>Gunneridae</taxon>
        <taxon>Pentapetalae</taxon>
        <taxon>rosids</taxon>
        <taxon>malvids</taxon>
        <taxon>Brassicales</taxon>
        <taxon>Brassicaceae</taxon>
        <taxon>Camelineae</taxon>
        <taxon>Camelina</taxon>
    </lineage>
</organism>
<feature type="domain" description="Clp R" evidence="2">
    <location>
        <begin position="90"/>
        <end position="235"/>
    </location>
</feature>
<evidence type="ECO:0000259" key="2">
    <source>
        <dbReference type="PROSITE" id="PS51903"/>
    </source>
</evidence>
<reference evidence="4" key="2">
    <citation type="submission" date="2025-08" db="UniProtKB">
        <authorList>
            <consortium name="RefSeq"/>
        </authorList>
    </citation>
    <scope>IDENTIFICATION</scope>
    <source>
        <tissue evidence="4">Leaf</tissue>
    </source>
</reference>
<reference evidence="3" key="1">
    <citation type="journal article" date="2014" name="Nat. Commun.">
        <title>The emerging biofuel crop Camelina sativa retains a highly undifferentiated hexaploid genome structure.</title>
        <authorList>
            <person name="Kagale S."/>
            <person name="Koh C."/>
            <person name="Nixon J."/>
            <person name="Bollina V."/>
            <person name="Clarke W.E."/>
            <person name="Tuteja R."/>
            <person name="Spillane C."/>
            <person name="Robinson S.J."/>
            <person name="Links M.G."/>
            <person name="Clarke C."/>
            <person name="Higgins E.E."/>
            <person name="Huebert T."/>
            <person name="Sharpe A.G."/>
            <person name="Parkin I.A."/>
        </authorList>
    </citation>
    <scope>NUCLEOTIDE SEQUENCE [LARGE SCALE GENOMIC DNA]</scope>
    <source>
        <strain evidence="3">cv. DH55</strain>
    </source>
</reference>
<sequence length="245" mass="26681">MASYTLSFIPLTLSNPRIFVSRQNGSFSSSSSSSSSSSPIPLTSSLLGKKLLVTQPSRRSFVSKHRCLTSASTVLNVPTAQPENGSSDKIPKWSARAIKSLAMGELEARKLKYPSTGTEAILMGILVEGTSTVAKFLRGNGVTLFKVRDETISLLGKSDMYFFSPEHPPLTEPAQKAIAWAIDEKNKSAVDGELTTAYLLLGIWSQKDSAARQILEKLGFNEDKAKEVEKSMNEDVDLSFKKQGQ</sequence>
<dbReference type="InterPro" id="IPR044217">
    <property type="entry name" value="CLPT1/2"/>
</dbReference>
<evidence type="ECO:0000256" key="1">
    <source>
        <dbReference type="PROSITE-ProRule" id="PRU01251"/>
    </source>
</evidence>
<dbReference type="Proteomes" id="UP000694864">
    <property type="component" value="Chromosome 11"/>
</dbReference>
<dbReference type="Pfam" id="PF02861">
    <property type="entry name" value="Clp_N"/>
    <property type="match status" value="1"/>
</dbReference>
<dbReference type="GeneID" id="104722431"/>
<keyword evidence="3" id="KW-1185">Reference proteome</keyword>
<keyword evidence="4" id="KW-0547">Nucleotide-binding</keyword>
<evidence type="ECO:0000313" key="4">
    <source>
        <dbReference type="RefSeq" id="XP_010438889.1"/>
    </source>
</evidence>
<dbReference type="SUPFAM" id="SSF81923">
    <property type="entry name" value="Double Clp-N motif"/>
    <property type="match status" value="1"/>
</dbReference>
<gene>
    <name evidence="4" type="primary">LOC104722431</name>
</gene>
<dbReference type="RefSeq" id="XP_010438889.1">
    <property type="nucleotide sequence ID" value="XM_010440587.2"/>
</dbReference>
<accession>A0ABM0UBX0</accession>
<keyword evidence="4" id="KW-0067">ATP-binding</keyword>
<keyword evidence="4" id="KW-0378">Hydrolase</keyword>
<protein>
    <submittedName>
        <fullName evidence="4">ATP-dependent Clp protease ATP-binding subunit CLPT1, chloroplastic</fullName>
    </submittedName>
</protein>
<dbReference type="GO" id="GO:0005524">
    <property type="term" value="F:ATP binding"/>
    <property type="evidence" value="ECO:0007669"/>
    <property type="project" value="UniProtKB-KW"/>
</dbReference>
<proteinExistence type="predicted"/>
<name>A0ABM0UBX0_CAMSA</name>
<keyword evidence="1" id="KW-0677">Repeat</keyword>